<dbReference type="GO" id="GO:0009247">
    <property type="term" value="P:glycolipid biosynthetic process"/>
    <property type="evidence" value="ECO:0007669"/>
    <property type="project" value="InterPro"/>
</dbReference>
<evidence type="ECO:0000256" key="1">
    <source>
        <dbReference type="ARBA" id="ARBA00004323"/>
    </source>
</evidence>
<name>A0A1S3HDP0_LINAN</name>
<dbReference type="InterPro" id="IPR027417">
    <property type="entry name" value="P-loop_NTPase"/>
</dbReference>
<comment type="similarity">
    <text evidence="2">Belongs to the galactose-3-O-sulfotransferase family.</text>
</comment>
<dbReference type="Gene3D" id="3.40.50.300">
    <property type="entry name" value="P-loop containing nucleotide triphosphate hydrolases"/>
    <property type="match status" value="1"/>
</dbReference>
<evidence type="ECO:0000256" key="8">
    <source>
        <dbReference type="ARBA" id="ARBA00023136"/>
    </source>
</evidence>
<dbReference type="InParanoid" id="A0A1S3HDP0"/>
<organism evidence="11 12">
    <name type="scientific">Lingula anatina</name>
    <name type="common">Brachiopod</name>
    <name type="synonym">Lingula unguis</name>
    <dbReference type="NCBI Taxonomy" id="7574"/>
    <lineage>
        <taxon>Eukaryota</taxon>
        <taxon>Metazoa</taxon>
        <taxon>Spiralia</taxon>
        <taxon>Lophotrochozoa</taxon>
        <taxon>Brachiopoda</taxon>
        <taxon>Linguliformea</taxon>
        <taxon>Lingulata</taxon>
        <taxon>Lingulida</taxon>
        <taxon>Linguloidea</taxon>
        <taxon>Lingulidae</taxon>
        <taxon>Lingula</taxon>
    </lineage>
</organism>
<dbReference type="InterPro" id="IPR009729">
    <property type="entry name" value="Gal-3-0_sulfotransfrase"/>
</dbReference>
<evidence type="ECO:0000256" key="2">
    <source>
        <dbReference type="ARBA" id="ARBA00008124"/>
    </source>
</evidence>
<dbReference type="GO" id="GO:0000139">
    <property type="term" value="C:Golgi membrane"/>
    <property type="evidence" value="ECO:0007669"/>
    <property type="project" value="UniProtKB-SubCell"/>
</dbReference>
<comment type="subcellular location">
    <subcellularLocation>
        <location evidence="1">Golgi apparatus membrane</location>
        <topology evidence="1">Single-pass type II membrane protein</topology>
    </subcellularLocation>
</comment>
<protein>
    <submittedName>
        <fullName evidence="12">Galactosylceramide sulfotransferase-like</fullName>
    </submittedName>
</protein>
<evidence type="ECO:0000256" key="10">
    <source>
        <dbReference type="SAM" id="Phobius"/>
    </source>
</evidence>
<proteinExistence type="inferred from homology"/>
<sequence>MEATQAFSLRHRDLIFIFIGIILIGFICFYEWDGEVTGCTVIHNAVLSDDRISQANLDEFQVMSRILESDSDLSSLIPLLSLKFNNGTQSDDKRQCKPKTKIVSIKIHKTGSTTLSAVVLRYAYRNRLRVAISSSDSKSGILRDQHDRLPLKANEVWATHGRYKPEILRQFTTEETFFVTTVREPFERFKSHFNFFRMGNVLRQNGDSTLRDYFTKPMYSKSRDLMSNYMLKYLGFPNNKTLFSDNNYVSDYIRKLDAEFHLLIPLEYFDQGLILTRRMLCWDISDIIYLKLRPQTSDTYSSLLQDNDPLVTKLFQEANSADYMLYNHFKSKFENIMNDQDGDFYDELSYFKNLLFQVGQLAIID</sequence>
<dbReference type="AlphaFoldDB" id="A0A1S3HDP0"/>
<keyword evidence="11" id="KW-1185">Reference proteome</keyword>
<dbReference type="OrthoDB" id="514299at2759"/>
<evidence type="ECO:0000256" key="5">
    <source>
        <dbReference type="ARBA" id="ARBA00022968"/>
    </source>
</evidence>
<reference evidence="12" key="1">
    <citation type="submission" date="2025-08" db="UniProtKB">
        <authorList>
            <consortium name="RefSeq"/>
        </authorList>
    </citation>
    <scope>IDENTIFICATION</scope>
    <source>
        <tissue evidence="12">Gonads</tissue>
    </source>
</reference>
<dbReference type="Pfam" id="PF06990">
    <property type="entry name" value="Gal-3-0_sulfotr"/>
    <property type="match status" value="1"/>
</dbReference>
<dbReference type="PANTHER" id="PTHR14647:SF87">
    <property type="entry name" value="PUTATIVE-RELATED"/>
    <property type="match status" value="1"/>
</dbReference>
<gene>
    <name evidence="12" type="primary">LOC106154367</name>
</gene>
<evidence type="ECO:0000256" key="9">
    <source>
        <dbReference type="ARBA" id="ARBA00023180"/>
    </source>
</evidence>
<evidence type="ECO:0000313" key="11">
    <source>
        <dbReference type="Proteomes" id="UP000085678"/>
    </source>
</evidence>
<keyword evidence="7" id="KW-0333">Golgi apparatus</keyword>
<evidence type="ECO:0000256" key="4">
    <source>
        <dbReference type="ARBA" id="ARBA00022692"/>
    </source>
</evidence>
<keyword evidence="8 10" id="KW-0472">Membrane</keyword>
<evidence type="ECO:0000256" key="3">
    <source>
        <dbReference type="ARBA" id="ARBA00022679"/>
    </source>
</evidence>
<dbReference type="SUPFAM" id="SSF52540">
    <property type="entry name" value="P-loop containing nucleoside triphosphate hydrolases"/>
    <property type="match status" value="1"/>
</dbReference>
<dbReference type="PANTHER" id="PTHR14647">
    <property type="entry name" value="GALACTOSE-3-O-SULFOTRANSFERASE"/>
    <property type="match status" value="1"/>
</dbReference>
<keyword evidence="6 10" id="KW-1133">Transmembrane helix</keyword>
<dbReference type="RefSeq" id="XP_013384153.1">
    <property type="nucleotide sequence ID" value="XM_013528699.1"/>
</dbReference>
<evidence type="ECO:0000256" key="7">
    <source>
        <dbReference type="ARBA" id="ARBA00023034"/>
    </source>
</evidence>
<keyword evidence="5" id="KW-0735">Signal-anchor</keyword>
<feature type="transmembrane region" description="Helical" evidence="10">
    <location>
        <begin position="14"/>
        <end position="32"/>
    </location>
</feature>
<keyword evidence="9" id="KW-0325">Glycoprotein</keyword>
<evidence type="ECO:0000256" key="6">
    <source>
        <dbReference type="ARBA" id="ARBA00022989"/>
    </source>
</evidence>
<keyword evidence="3" id="KW-0808">Transferase</keyword>
<evidence type="ECO:0000313" key="12">
    <source>
        <dbReference type="RefSeq" id="XP_013384153.1"/>
    </source>
</evidence>
<dbReference type="Proteomes" id="UP000085678">
    <property type="component" value="Unplaced"/>
</dbReference>
<accession>A0A1S3HDP0</accession>
<dbReference type="GO" id="GO:0001733">
    <property type="term" value="F:galactosylceramide sulfotransferase activity"/>
    <property type="evidence" value="ECO:0007669"/>
    <property type="project" value="InterPro"/>
</dbReference>
<dbReference type="GeneID" id="106154367"/>
<keyword evidence="4 10" id="KW-0812">Transmembrane</keyword>
<dbReference type="KEGG" id="lak:106154367"/>